<comment type="caution">
    <text evidence="1">The sequence shown here is derived from an EMBL/GenBank/DDBJ whole genome shotgun (WGS) entry which is preliminary data.</text>
</comment>
<accession>A0AAN4SWW4</accession>
<reference evidence="1 2" key="1">
    <citation type="submission" date="2014-03" db="EMBL/GenBank/DDBJ databases">
        <title>Genetic Variability of E. coli after antibiotic treatment.</title>
        <authorList>
            <person name="Silbergeld E."/>
            <person name="Coles C."/>
            <person name="Seidman J.C."/>
            <person name="You Y."/>
            <person name="George J."/>
            <person name="Nadendla S."/>
            <person name="Huot H."/>
            <person name="Daugherty S.C."/>
            <person name="Nagaraj S."/>
            <person name="Ott S."/>
            <person name="Klega K."/>
            <person name="Rasko D."/>
        </authorList>
    </citation>
    <scope>NUCLEOTIDE SEQUENCE [LARGE SCALE GENOMIC DNA]</scope>
    <source>
        <strain evidence="1 2">1-250-04_S3_C1</strain>
    </source>
</reference>
<protein>
    <submittedName>
        <fullName evidence="1">Uncharacterized protein</fullName>
    </submittedName>
</protein>
<proteinExistence type="predicted"/>
<dbReference type="Proteomes" id="UP000024043">
    <property type="component" value="Unassembled WGS sequence"/>
</dbReference>
<gene>
    <name evidence="1" type="ORF">AC00_3127</name>
</gene>
<dbReference type="AlphaFoldDB" id="A0AAN4SWW4"/>
<sequence length="38" mass="4669">MLHALLKQQENWSMQSPFWEAVTQKMIIVKHWNWSNID</sequence>
<evidence type="ECO:0000313" key="1">
    <source>
        <dbReference type="EMBL" id="EZJ84023.1"/>
    </source>
</evidence>
<name>A0AAN4SWW4_ECOLX</name>
<dbReference type="EMBL" id="JJLU01000095">
    <property type="protein sequence ID" value="EZJ84023.1"/>
    <property type="molecule type" value="Genomic_DNA"/>
</dbReference>
<organism evidence="1 2">
    <name type="scientific">Escherichia coli 1-250-04_S3_C1</name>
    <dbReference type="NCBI Taxonomy" id="1444135"/>
    <lineage>
        <taxon>Bacteria</taxon>
        <taxon>Pseudomonadati</taxon>
        <taxon>Pseudomonadota</taxon>
        <taxon>Gammaproteobacteria</taxon>
        <taxon>Enterobacterales</taxon>
        <taxon>Enterobacteriaceae</taxon>
        <taxon>Escherichia</taxon>
    </lineage>
</organism>
<evidence type="ECO:0000313" key="2">
    <source>
        <dbReference type="Proteomes" id="UP000024043"/>
    </source>
</evidence>